<sequence>MSKVSAPYGSWPSPYTSELLTGDVTRVSACRFDGASLYWLESRPSESGRTVLVRHSVNGGHVDVTPPAYDVRSRVHEYGGGAFDVHGEVVVFVNQADQRIYRLNTRADQAVPQAITPDGPFRYGDLRLDPQGRRLLCVREDHDPAHREPVNTIVSVDVSQLNDDGGRVVVSGPDFVASPELDRTGDRLAWVSWDHPNMPWDGTELWTGQLGDDGRLDDVRNVAGGPGESVHDPRWAPDGRLAFLSDRTGWWNLYVLDVTDPHAEATPMCRLDTDFGVPPGLLGVSGYGFTTEGHLLCQRTERGVDHLELLDPANGNRTPVDVDAMCLHGVAVGANAAATIAVGPTTPLSVIRLSLPGLDSEVVRRSTTNEFSTADVSVPEPVEWSDADGRPVHGFLYSPENEGFQGPDDELPPLLLLSHGGPTGRAIPGFSVDVQYWTSRGFAVLDVNYGGSLGYGRQYRDRLTGLWGVVDVADCASGAVAMADQGRVDPARLAIRGGSAGGYTTLSALAFTDVFQAGASYFGVSDLETLARDTHKFESRYLDRLVGPYPQRRERYVERSPIHQLDSLTAPMVLFQGTEDKVVPPDQAQSMAAAVRAKGLPVALLMFDGEGHGFRRAESIRRAVEAELYFYGRVFGFDPADQLEPIWIDNLDTSRSR</sequence>
<dbReference type="Pfam" id="PF07676">
    <property type="entry name" value="PD40"/>
    <property type="match status" value="1"/>
</dbReference>
<dbReference type="SUPFAM" id="SSF53474">
    <property type="entry name" value="alpha/beta-Hydrolases"/>
    <property type="match status" value="1"/>
</dbReference>
<dbReference type="PANTHER" id="PTHR43056:SF5">
    <property type="entry name" value="PEPTIDASE S9 PROLYL OLIGOPEPTIDASE CATALYTIC DOMAIN-CONTAINING PROTEIN"/>
    <property type="match status" value="1"/>
</dbReference>
<organism evidence="2">
    <name type="scientific">uncultured Nocardioidaceae bacterium</name>
    <dbReference type="NCBI Taxonomy" id="253824"/>
    <lineage>
        <taxon>Bacteria</taxon>
        <taxon>Bacillati</taxon>
        <taxon>Actinomycetota</taxon>
        <taxon>Actinomycetes</taxon>
        <taxon>Propionibacteriales</taxon>
        <taxon>Nocardioidaceae</taxon>
        <taxon>environmental samples</taxon>
    </lineage>
</organism>
<feature type="domain" description="Peptidase S9 prolyl oligopeptidase catalytic" evidence="1">
    <location>
        <begin position="429"/>
        <end position="636"/>
    </location>
</feature>
<accession>A0A6J4MYG8</accession>
<dbReference type="GO" id="GO:0008236">
    <property type="term" value="F:serine-type peptidase activity"/>
    <property type="evidence" value="ECO:0007669"/>
    <property type="project" value="InterPro"/>
</dbReference>
<dbReference type="GO" id="GO:0006508">
    <property type="term" value="P:proteolysis"/>
    <property type="evidence" value="ECO:0007669"/>
    <property type="project" value="InterPro"/>
</dbReference>
<reference evidence="2" key="1">
    <citation type="submission" date="2020-02" db="EMBL/GenBank/DDBJ databases">
        <authorList>
            <person name="Meier V. D."/>
        </authorList>
    </citation>
    <scope>NUCLEOTIDE SEQUENCE</scope>
    <source>
        <strain evidence="2">AVDCRST_MAG21</strain>
    </source>
</reference>
<evidence type="ECO:0000313" key="2">
    <source>
        <dbReference type="EMBL" id="CAA9372375.1"/>
    </source>
</evidence>
<dbReference type="InterPro" id="IPR011659">
    <property type="entry name" value="WD40"/>
</dbReference>
<dbReference type="InterPro" id="IPR001375">
    <property type="entry name" value="Peptidase_S9_cat"/>
</dbReference>
<dbReference type="SUPFAM" id="SSF82171">
    <property type="entry name" value="DPP6 N-terminal domain-like"/>
    <property type="match status" value="1"/>
</dbReference>
<dbReference type="InterPro" id="IPR050585">
    <property type="entry name" value="Xaa-Pro_dipeptidyl-ppase/CocE"/>
</dbReference>
<dbReference type="AlphaFoldDB" id="A0A6J4MYG8"/>
<dbReference type="InterPro" id="IPR011042">
    <property type="entry name" value="6-blade_b-propeller_TolB-like"/>
</dbReference>
<evidence type="ECO:0000259" key="1">
    <source>
        <dbReference type="Pfam" id="PF00326"/>
    </source>
</evidence>
<dbReference type="Gene3D" id="3.40.50.1820">
    <property type="entry name" value="alpha/beta hydrolase"/>
    <property type="match status" value="1"/>
</dbReference>
<dbReference type="Pfam" id="PF00326">
    <property type="entry name" value="Peptidase_S9"/>
    <property type="match status" value="1"/>
</dbReference>
<gene>
    <name evidence="2" type="ORF">AVDCRST_MAG21-1132</name>
</gene>
<protein>
    <submittedName>
        <fullName evidence="2">Prolyl oligopeptidase family protein</fullName>
    </submittedName>
</protein>
<proteinExistence type="predicted"/>
<name>A0A6J4MYG8_9ACTN</name>
<dbReference type="Gene3D" id="2.120.10.30">
    <property type="entry name" value="TolB, C-terminal domain"/>
    <property type="match status" value="1"/>
</dbReference>
<dbReference type="InterPro" id="IPR029058">
    <property type="entry name" value="AB_hydrolase_fold"/>
</dbReference>
<dbReference type="EMBL" id="CADCUL010000091">
    <property type="protein sequence ID" value="CAA9372375.1"/>
    <property type="molecule type" value="Genomic_DNA"/>
</dbReference>
<dbReference type="PANTHER" id="PTHR43056">
    <property type="entry name" value="PEPTIDASE S9 PROLYL OLIGOPEPTIDASE"/>
    <property type="match status" value="1"/>
</dbReference>